<evidence type="ECO:0008006" key="3">
    <source>
        <dbReference type="Google" id="ProtNLM"/>
    </source>
</evidence>
<dbReference type="RefSeq" id="WP_039004482.1">
    <property type="nucleotide sequence ID" value="NZ_CP014327.1"/>
</dbReference>
<evidence type="ECO:0000313" key="2">
    <source>
        <dbReference type="Proteomes" id="UP000070371"/>
    </source>
</evidence>
<dbReference type="OrthoDB" id="7689228at2"/>
<keyword evidence="2" id="KW-1185">Reference proteome</keyword>
<organism evidence="1 2">
    <name type="scientific">Falsihalocynthiibacter arcticus</name>
    <dbReference type="NCBI Taxonomy" id="1579316"/>
    <lineage>
        <taxon>Bacteria</taxon>
        <taxon>Pseudomonadati</taxon>
        <taxon>Pseudomonadota</taxon>
        <taxon>Alphaproteobacteria</taxon>
        <taxon>Rhodobacterales</taxon>
        <taxon>Roseobacteraceae</taxon>
        <taxon>Falsihalocynthiibacter</taxon>
    </lineage>
</organism>
<sequence length="99" mass="10910">MSVFAIAAQLKKMLLGMEKDLGFDTLSESEKSILYAVIDLEGGSAIHSSLIKSHELTDSLTKPTFHRALKSLVSKGYISHEDGTKTGLYRFKKANFKTS</sequence>
<proteinExistence type="predicted"/>
<dbReference type="KEGG" id="hat:RC74_01670"/>
<gene>
    <name evidence="1" type="ORF">RC74_01670</name>
</gene>
<dbReference type="Proteomes" id="UP000070371">
    <property type="component" value="Chromosome"/>
</dbReference>
<accession>A0A126UVQ3</accession>
<reference evidence="1 2" key="1">
    <citation type="submission" date="2016-02" db="EMBL/GenBank/DDBJ databases">
        <title>Complete genome sequence of Halocynthiibacter arcticus PAMC 20958t from arctic marine sediment.</title>
        <authorList>
            <person name="Lee Y.M."/>
            <person name="Baek K."/>
            <person name="Lee H.K."/>
            <person name="Shin S.C."/>
        </authorList>
    </citation>
    <scope>NUCLEOTIDE SEQUENCE [LARGE SCALE GENOMIC DNA]</scope>
    <source>
        <strain evidence="1">PAMC 20958</strain>
    </source>
</reference>
<protein>
    <recommendedName>
        <fullName evidence="3">MarR family transcriptional regulator</fullName>
    </recommendedName>
</protein>
<name>A0A126UVQ3_9RHOB</name>
<dbReference type="AlphaFoldDB" id="A0A126UVQ3"/>
<evidence type="ECO:0000313" key="1">
    <source>
        <dbReference type="EMBL" id="AML50148.1"/>
    </source>
</evidence>
<dbReference type="EMBL" id="CP014327">
    <property type="protein sequence ID" value="AML50148.1"/>
    <property type="molecule type" value="Genomic_DNA"/>
</dbReference>
<dbReference type="InterPro" id="IPR036390">
    <property type="entry name" value="WH_DNA-bd_sf"/>
</dbReference>
<dbReference type="SUPFAM" id="SSF46785">
    <property type="entry name" value="Winged helix' DNA-binding domain"/>
    <property type="match status" value="1"/>
</dbReference>
<dbReference type="STRING" id="1579316.RC74_01670"/>